<dbReference type="AlphaFoldDB" id="A0A9D1A086"/>
<dbReference type="SUPFAM" id="SSF103481">
    <property type="entry name" value="Multidrug resistance efflux transporter EmrE"/>
    <property type="match status" value="2"/>
</dbReference>
<dbReference type="EMBL" id="DVGB01000039">
    <property type="protein sequence ID" value="HIR01253.1"/>
    <property type="molecule type" value="Genomic_DNA"/>
</dbReference>
<keyword evidence="3 6" id="KW-0812">Transmembrane</keyword>
<dbReference type="InterPro" id="IPR037185">
    <property type="entry name" value="EmrE-like"/>
</dbReference>
<gene>
    <name evidence="8" type="ORF">IAA69_03215</name>
</gene>
<feature type="transmembrane region" description="Helical" evidence="6">
    <location>
        <begin position="131"/>
        <end position="148"/>
    </location>
</feature>
<comment type="caution">
    <text evidence="8">The sequence shown here is derived from an EMBL/GenBank/DDBJ whole genome shotgun (WGS) entry which is preliminary data.</text>
</comment>
<dbReference type="Proteomes" id="UP000824261">
    <property type="component" value="Unassembled WGS sequence"/>
</dbReference>
<organism evidence="8 9">
    <name type="scientific">Candidatus Aveggerthella stercoripullorum</name>
    <dbReference type="NCBI Taxonomy" id="2840688"/>
    <lineage>
        <taxon>Bacteria</taxon>
        <taxon>Bacillati</taxon>
        <taxon>Actinomycetota</taxon>
        <taxon>Coriobacteriia</taxon>
        <taxon>Eggerthellales</taxon>
        <taxon>Eggerthellaceae</taxon>
        <taxon>Eggerthellaceae incertae sedis</taxon>
        <taxon>Candidatus Aveggerthella</taxon>
    </lineage>
</organism>
<sequence length="320" mass="32997">MQGSTPSAKLGIASAAAGALLWGFSGVCLQFLAAEYGVSSLFATMVRSLVAAVLFLAVIVAHDRRTLLRILSDRRLLAQHAVFGLGLFGSQFFYALSIALTNAGTATILQMSSTVFVLVYTAFAARAFPSARELAGLLCALGGVWLIVTHGNPAALVLPAAGLAVGLLNGISTAVYVAYPKRLLATFGSFTSTGIAMAFNAVLSSLLWTGSQALSPAGAHTVSPMPALDAFGVLVLIGGVAVLGTFVAFWLYVNGIRHAGPVTGSILGALEPLSALLVGSWWMGNPIAPADWTGFALMVAMVVLVSLPKRTSCTSAKYSS</sequence>
<evidence type="ECO:0000313" key="8">
    <source>
        <dbReference type="EMBL" id="HIR01253.1"/>
    </source>
</evidence>
<feature type="transmembrane region" description="Helical" evidence="6">
    <location>
        <begin position="12"/>
        <end position="33"/>
    </location>
</feature>
<feature type="domain" description="EamA" evidence="7">
    <location>
        <begin position="162"/>
        <end position="306"/>
    </location>
</feature>
<dbReference type="PANTHER" id="PTHR32322:SF2">
    <property type="entry name" value="EAMA DOMAIN-CONTAINING PROTEIN"/>
    <property type="match status" value="1"/>
</dbReference>
<dbReference type="GO" id="GO:0016020">
    <property type="term" value="C:membrane"/>
    <property type="evidence" value="ECO:0007669"/>
    <property type="project" value="UniProtKB-SubCell"/>
</dbReference>
<evidence type="ECO:0000256" key="2">
    <source>
        <dbReference type="ARBA" id="ARBA00007362"/>
    </source>
</evidence>
<comment type="similarity">
    <text evidence="2">Belongs to the EamA transporter family.</text>
</comment>
<dbReference type="PANTHER" id="PTHR32322">
    <property type="entry name" value="INNER MEMBRANE TRANSPORTER"/>
    <property type="match status" value="1"/>
</dbReference>
<comment type="subcellular location">
    <subcellularLocation>
        <location evidence="1">Membrane</location>
        <topology evidence="1">Multi-pass membrane protein</topology>
    </subcellularLocation>
</comment>
<feature type="transmembrane region" description="Helical" evidence="6">
    <location>
        <begin position="154"/>
        <end position="178"/>
    </location>
</feature>
<feature type="transmembrane region" description="Helical" evidence="6">
    <location>
        <begin position="230"/>
        <end position="253"/>
    </location>
</feature>
<feature type="transmembrane region" description="Helical" evidence="6">
    <location>
        <begin position="81"/>
        <end position="100"/>
    </location>
</feature>
<protein>
    <submittedName>
        <fullName evidence="8">EamA family transporter</fullName>
    </submittedName>
</protein>
<evidence type="ECO:0000313" key="9">
    <source>
        <dbReference type="Proteomes" id="UP000824261"/>
    </source>
</evidence>
<accession>A0A9D1A086</accession>
<evidence type="ECO:0000256" key="5">
    <source>
        <dbReference type="ARBA" id="ARBA00023136"/>
    </source>
</evidence>
<evidence type="ECO:0000256" key="4">
    <source>
        <dbReference type="ARBA" id="ARBA00022989"/>
    </source>
</evidence>
<dbReference type="InterPro" id="IPR050638">
    <property type="entry name" value="AA-Vitamin_Transporters"/>
</dbReference>
<feature type="transmembrane region" description="Helical" evidence="6">
    <location>
        <begin position="190"/>
        <end position="210"/>
    </location>
</feature>
<dbReference type="Pfam" id="PF00892">
    <property type="entry name" value="EamA"/>
    <property type="match status" value="2"/>
</dbReference>
<keyword evidence="4 6" id="KW-1133">Transmembrane helix</keyword>
<feature type="domain" description="EamA" evidence="7">
    <location>
        <begin position="10"/>
        <end position="149"/>
    </location>
</feature>
<evidence type="ECO:0000259" key="7">
    <source>
        <dbReference type="Pfam" id="PF00892"/>
    </source>
</evidence>
<keyword evidence="5 6" id="KW-0472">Membrane</keyword>
<reference evidence="8" key="2">
    <citation type="journal article" date="2021" name="PeerJ">
        <title>Extensive microbial diversity within the chicken gut microbiome revealed by metagenomics and culture.</title>
        <authorList>
            <person name="Gilroy R."/>
            <person name="Ravi A."/>
            <person name="Getino M."/>
            <person name="Pursley I."/>
            <person name="Horton D.L."/>
            <person name="Alikhan N.F."/>
            <person name="Baker D."/>
            <person name="Gharbi K."/>
            <person name="Hall N."/>
            <person name="Watson M."/>
            <person name="Adriaenssens E.M."/>
            <person name="Foster-Nyarko E."/>
            <person name="Jarju S."/>
            <person name="Secka A."/>
            <person name="Antonio M."/>
            <person name="Oren A."/>
            <person name="Chaudhuri R.R."/>
            <person name="La Ragione R."/>
            <person name="Hildebrand F."/>
            <person name="Pallen M.J."/>
        </authorList>
    </citation>
    <scope>NUCLEOTIDE SEQUENCE</scope>
    <source>
        <strain evidence="8">ChiGjej1B1-2707</strain>
    </source>
</reference>
<evidence type="ECO:0000256" key="3">
    <source>
        <dbReference type="ARBA" id="ARBA00022692"/>
    </source>
</evidence>
<feature type="transmembrane region" description="Helical" evidence="6">
    <location>
        <begin position="39"/>
        <end position="60"/>
    </location>
</feature>
<proteinExistence type="inferred from homology"/>
<evidence type="ECO:0000256" key="1">
    <source>
        <dbReference type="ARBA" id="ARBA00004141"/>
    </source>
</evidence>
<reference evidence="8" key="1">
    <citation type="submission" date="2020-10" db="EMBL/GenBank/DDBJ databases">
        <authorList>
            <person name="Gilroy R."/>
        </authorList>
    </citation>
    <scope>NUCLEOTIDE SEQUENCE</scope>
    <source>
        <strain evidence="8">ChiGjej1B1-2707</strain>
    </source>
</reference>
<evidence type="ECO:0000256" key="6">
    <source>
        <dbReference type="SAM" id="Phobius"/>
    </source>
</evidence>
<feature type="transmembrane region" description="Helical" evidence="6">
    <location>
        <begin position="106"/>
        <end position="124"/>
    </location>
</feature>
<dbReference type="InterPro" id="IPR000620">
    <property type="entry name" value="EamA_dom"/>
</dbReference>
<feature type="transmembrane region" description="Helical" evidence="6">
    <location>
        <begin position="265"/>
        <end position="284"/>
    </location>
</feature>
<name>A0A9D1A086_9ACTN</name>
<feature type="transmembrane region" description="Helical" evidence="6">
    <location>
        <begin position="290"/>
        <end position="307"/>
    </location>
</feature>